<feature type="region of interest" description="Disordered" evidence="1">
    <location>
        <begin position="667"/>
        <end position="752"/>
    </location>
</feature>
<feature type="compositionally biased region" description="Low complexity" evidence="1">
    <location>
        <begin position="435"/>
        <end position="448"/>
    </location>
</feature>
<proteinExistence type="predicted"/>
<feature type="region of interest" description="Disordered" evidence="1">
    <location>
        <begin position="1431"/>
        <end position="1468"/>
    </location>
</feature>
<feature type="compositionally biased region" description="Low complexity" evidence="1">
    <location>
        <begin position="964"/>
        <end position="974"/>
    </location>
</feature>
<feature type="compositionally biased region" description="Basic residues" evidence="1">
    <location>
        <begin position="1118"/>
        <end position="1127"/>
    </location>
</feature>
<protein>
    <submittedName>
        <fullName evidence="2">Uncharacterized protein</fullName>
    </submittedName>
</protein>
<dbReference type="OrthoDB" id="5983971at2759"/>
<feature type="compositionally biased region" description="Low complexity" evidence="1">
    <location>
        <begin position="537"/>
        <end position="553"/>
    </location>
</feature>
<evidence type="ECO:0000256" key="1">
    <source>
        <dbReference type="SAM" id="MobiDB-lite"/>
    </source>
</evidence>
<feature type="region of interest" description="Disordered" evidence="1">
    <location>
        <begin position="767"/>
        <end position="871"/>
    </location>
</feature>
<feature type="compositionally biased region" description="Polar residues" evidence="1">
    <location>
        <begin position="984"/>
        <end position="998"/>
    </location>
</feature>
<feature type="region of interest" description="Disordered" evidence="1">
    <location>
        <begin position="324"/>
        <end position="448"/>
    </location>
</feature>
<dbReference type="InterPro" id="IPR031440">
    <property type="entry name" value="DUF4670"/>
</dbReference>
<dbReference type="PANTHER" id="PTHR21937">
    <property type="entry name" value="CCDC66 DOMAIN-CONTAINING PROTEIN"/>
    <property type="match status" value="1"/>
</dbReference>
<gene>
    <name evidence="2" type="ORF">OS493_026798</name>
</gene>
<feature type="compositionally biased region" description="Basic and acidic residues" evidence="1">
    <location>
        <begin position="587"/>
        <end position="619"/>
    </location>
</feature>
<feature type="region of interest" description="Disordered" evidence="1">
    <location>
        <begin position="892"/>
        <end position="1380"/>
    </location>
</feature>
<feature type="compositionally biased region" description="Basic and acidic residues" evidence="1">
    <location>
        <begin position="1024"/>
        <end position="1043"/>
    </location>
</feature>
<organism evidence="2 3">
    <name type="scientific">Desmophyllum pertusum</name>
    <dbReference type="NCBI Taxonomy" id="174260"/>
    <lineage>
        <taxon>Eukaryota</taxon>
        <taxon>Metazoa</taxon>
        <taxon>Cnidaria</taxon>
        <taxon>Anthozoa</taxon>
        <taxon>Hexacorallia</taxon>
        <taxon>Scleractinia</taxon>
        <taxon>Caryophylliina</taxon>
        <taxon>Caryophylliidae</taxon>
        <taxon>Desmophyllum</taxon>
    </lineage>
</organism>
<comment type="caution">
    <text evidence="2">The sequence shown here is derived from an EMBL/GenBank/DDBJ whole genome shotgun (WGS) entry which is preliminary data.</text>
</comment>
<feature type="compositionally biased region" description="Low complexity" evidence="1">
    <location>
        <begin position="329"/>
        <end position="344"/>
    </location>
</feature>
<name>A0A9W9ZKX0_9CNID</name>
<feature type="compositionally biased region" description="Low complexity" evidence="1">
    <location>
        <begin position="563"/>
        <end position="574"/>
    </location>
</feature>
<dbReference type="Proteomes" id="UP001163046">
    <property type="component" value="Unassembled WGS sequence"/>
</dbReference>
<feature type="compositionally biased region" description="Basic and acidic residues" evidence="1">
    <location>
        <begin position="1223"/>
        <end position="1380"/>
    </location>
</feature>
<dbReference type="PANTHER" id="PTHR21937:SF6">
    <property type="entry name" value="CCDC66 DOMAIN-CONTAINING PROTEIN"/>
    <property type="match status" value="1"/>
</dbReference>
<evidence type="ECO:0000313" key="3">
    <source>
        <dbReference type="Proteomes" id="UP001163046"/>
    </source>
</evidence>
<accession>A0A9W9ZKX0</accession>
<dbReference type="EMBL" id="MU825896">
    <property type="protein sequence ID" value="KAJ7383613.1"/>
    <property type="molecule type" value="Genomic_DNA"/>
</dbReference>
<keyword evidence="3" id="KW-1185">Reference proteome</keyword>
<feature type="compositionally biased region" description="Basic and acidic residues" evidence="1">
    <location>
        <begin position="941"/>
        <end position="963"/>
    </location>
</feature>
<sequence>MFSPLARGKAGWDGDLQCEEYSDKTSPIEPLLPQLLHRTLPRDNDDLCNHGNGESHLKKENVYEAGLKLRTLGNLANSVLEFGKEDEEAWEGMLDCPKEAPEKESPQKRDKTSFLRFLHYLDSENLTADKHVQPGADPDYYLEELKKSSGHNSHRRFRSQTPFSTRTSYSTNTVSHYSHFMEDDEEITGIIHDYMKYGRSGWVQSKEHLDHGVVSSDHMPDIGVEGRETLEDISCFSSPRSPRINRSNMNTFSPCMPSVAGYGSSFYEVQDSMSRPKTAPVPPSLESPKANPRITSAKPPPLPRALGSTPNHLDEIINADVGFGRYQRRGPSPRLRLSRSPSPSFHLGSSRGATPDCSKVQRLASPDGKSEEWSRATNIIEEEDEASFPADQGGSGKSSHRPSSAGSLRSGREEKVDVYRRASSAGTANRRTRSSLHSSRSGSLSSVSHHYNRGLSAMSRDHEYFVGSPDFDEMERDETSPTWPGIRDELPSVHDELGDRVNEQSTWQVSADIAGSGTASPSRDNAVKSPSPPPRSPSVASRVASPSTRSPSVQSRREKVSRSRGSSAVSSATSEQWEEAVNAADNQAERKSSSSSRDRIVASRQSDRQEEEGRVEPGIDTRTSSAKSAQEGAETKATLGSEADLAQVSETVVRSQSVVEGVYEDMLAEEETADQEWPGVMEEGGEDSEPDEMHKSDDEDSITKELAITFPEGSPEEEFLPIPSVNVEESSDPGSIQPATPPNTAEYDEKQPETPTIEVHVHEAVTSLPSSPELHEVETTPSVSKPPEVVETEIEARQPSPPVALIAADAESAMSDEVTTDVQVSGPSSPVPMNLSVHIQEPKDSAMMTPEQPTRRATEVPRASSPAPIKADQILHKELLAETGLEVEGKVNNRRPISPYKETIDIEKSRPSSPVGDEQRNIPVSIGDAVRNYIESGQEPQVRDRSVRSRRGSETGAEEKENETNAAEKLNAANMEGKHEAAKTTMNKQSKPAASSLSEKPKGLPAGKSKAESKPDLPGLSLVKSDKTKEVKEPTDEEREARRQMVSSLLSKRDAPKDRKLELEGIGKEGEEGESTSGGLVTRISPTVTEKKNDLSDLVSKNKTPVKPKEKKADLKKKPGKPPKSSKKKDESPIAIDPENIDFDAFNTPEMLDGMDDELRQFIQEQSKSDVTSGTADQPSDGVNETVKRRESVQNIEVPQIAHEVPPERRDAYAPSKPKKMSKKELAKMRADQRKEERKRKDDEKRMIEEEIRLSKEREEGAARAKEEAEEKQRNIEEEKMKRMEEEEEAKKQEQEALEKLKDAKKKAREERESRRAAEAERRRLEVQKKREEKKKREEELRGREKELEQQRMNREKRMAEIGEARRRKEELERLEDEQRREEERLLALQEEEEERRFEEEKIREAEEELRRIQEEREYREQMRRIAEMQERKLQQEEEERLKREDEERQRAEEERRKREEAEQERLREEQRRIEMARRLEVLARMRSAQVAARKKALLLKRREDNVERMQNLKHTRSGQGITRAFVFTYFTHIPRRVWEVPIGFNKKKKGFGSPRRKPAPPKPP</sequence>
<evidence type="ECO:0000313" key="2">
    <source>
        <dbReference type="EMBL" id="KAJ7383613.1"/>
    </source>
</evidence>
<feature type="compositionally biased region" description="Polar residues" evidence="1">
    <location>
        <begin position="1163"/>
        <end position="1183"/>
    </location>
</feature>
<feature type="compositionally biased region" description="Basic and acidic residues" evidence="1">
    <location>
        <begin position="1107"/>
        <end position="1117"/>
    </location>
</feature>
<feature type="compositionally biased region" description="Basic and acidic residues" evidence="1">
    <location>
        <begin position="691"/>
        <end position="703"/>
    </location>
</feature>
<feature type="compositionally biased region" description="Basic and acidic residues" evidence="1">
    <location>
        <begin position="410"/>
        <end position="420"/>
    </location>
</feature>
<reference evidence="2" key="1">
    <citation type="submission" date="2023-01" db="EMBL/GenBank/DDBJ databases">
        <title>Genome assembly of the deep-sea coral Lophelia pertusa.</title>
        <authorList>
            <person name="Herrera S."/>
            <person name="Cordes E."/>
        </authorList>
    </citation>
    <scope>NUCLEOTIDE SEQUENCE</scope>
    <source>
        <strain evidence="2">USNM1676648</strain>
        <tissue evidence="2">Polyp</tissue>
    </source>
</reference>
<feature type="compositionally biased region" description="Basic and acidic residues" evidence="1">
    <location>
        <begin position="1051"/>
        <end position="1070"/>
    </location>
</feature>
<feature type="compositionally biased region" description="Basic and acidic residues" evidence="1">
    <location>
        <begin position="486"/>
        <end position="502"/>
    </location>
</feature>
<feature type="region of interest" description="Disordered" evidence="1">
    <location>
        <begin position="468"/>
        <end position="655"/>
    </location>
</feature>
<feature type="region of interest" description="Disordered" evidence="1">
    <location>
        <begin position="271"/>
        <end position="310"/>
    </location>
</feature>